<dbReference type="AlphaFoldDB" id="A0A8T0KT49"/>
<evidence type="ECO:0000259" key="2">
    <source>
        <dbReference type="Pfam" id="PF26130"/>
    </source>
</evidence>
<name>A0A8T0KT49_PHAAN</name>
<evidence type="ECO:0000256" key="1">
    <source>
        <dbReference type="SAM" id="MobiDB-lite"/>
    </source>
</evidence>
<accession>A0A8T0KT49</accession>
<dbReference type="InterPro" id="IPR058594">
    <property type="entry name" value="PB1-like_dom_pln"/>
</dbReference>
<feature type="compositionally biased region" description="Basic and acidic residues" evidence="1">
    <location>
        <begin position="92"/>
        <end position="103"/>
    </location>
</feature>
<sequence>MKGETSRFMFDPDVWSYFVVVSVVKSLGYHGFKDMWYSVGGASVLDDKLESLCDDIAAMHMVNLARLNGELVVIHLPSSLRFCFTLRLSHHSSETGAKEEKNNIWRPAQEKVGMPEDYGWEDE</sequence>
<feature type="domain" description="PB1-like" evidence="2">
    <location>
        <begin position="2"/>
        <end position="74"/>
    </location>
</feature>
<gene>
    <name evidence="3" type="ORF">HKW66_Vig0238080</name>
</gene>
<organism evidence="3 4">
    <name type="scientific">Phaseolus angularis</name>
    <name type="common">Azuki bean</name>
    <name type="synonym">Vigna angularis</name>
    <dbReference type="NCBI Taxonomy" id="3914"/>
    <lineage>
        <taxon>Eukaryota</taxon>
        <taxon>Viridiplantae</taxon>
        <taxon>Streptophyta</taxon>
        <taxon>Embryophyta</taxon>
        <taxon>Tracheophyta</taxon>
        <taxon>Spermatophyta</taxon>
        <taxon>Magnoliopsida</taxon>
        <taxon>eudicotyledons</taxon>
        <taxon>Gunneridae</taxon>
        <taxon>Pentapetalae</taxon>
        <taxon>rosids</taxon>
        <taxon>fabids</taxon>
        <taxon>Fabales</taxon>
        <taxon>Fabaceae</taxon>
        <taxon>Papilionoideae</taxon>
        <taxon>50 kb inversion clade</taxon>
        <taxon>NPAAA clade</taxon>
        <taxon>indigoferoid/millettioid clade</taxon>
        <taxon>Phaseoleae</taxon>
        <taxon>Vigna</taxon>
    </lineage>
</organism>
<feature type="region of interest" description="Disordered" evidence="1">
    <location>
        <begin position="92"/>
        <end position="123"/>
    </location>
</feature>
<proteinExistence type="predicted"/>
<evidence type="ECO:0000313" key="4">
    <source>
        <dbReference type="Proteomes" id="UP000743370"/>
    </source>
</evidence>
<dbReference type="EMBL" id="JABFOF010000003">
    <property type="protein sequence ID" value="KAG2402611.1"/>
    <property type="molecule type" value="Genomic_DNA"/>
</dbReference>
<comment type="caution">
    <text evidence="3">The sequence shown here is derived from an EMBL/GenBank/DDBJ whole genome shotgun (WGS) entry which is preliminary data.</text>
</comment>
<evidence type="ECO:0000313" key="3">
    <source>
        <dbReference type="EMBL" id="KAG2402611.1"/>
    </source>
</evidence>
<protein>
    <recommendedName>
        <fullName evidence="2">PB1-like domain-containing protein</fullName>
    </recommendedName>
</protein>
<dbReference type="Proteomes" id="UP000743370">
    <property type="component" value="Unassembled WGS sequence"/>
</dbReference>
<reference evidence="3 4" key="1">
    <citation type="submission" date="2020-05" db="EMBL/GenBank/DDBJ databases">
        <title>Vigna angularis (adzuki bean) Var. LongXiaoDou No. 4 denovo assembly.</title>
        <authorList>
            <person name="Xiang H."/>
        </authorList>
    </citation>
    <scope>NUCLEOTIDE SEQUENCE [LARGE SCALE GENOMIC DNA]</scope>
    <source>
        <tissue evidence="3">Leaf</tissue>
    </source>
</reference>
<dbReference type="Pfam" id="PF26130">
    <property type="entry name" value="PB1-like"/>
    <property type="match status" value="1"/>
</dbReference>